<sequence length="81" mass="9683">MHPADYRLATAEITYYLPDYPHLVQTYIWQDLDLPPQFPELRDFLDFWKKNLEGRLRSVYVASSGLLVPRFRSAKFSMHIH</sequence>
<proteinExistence type="predicted"/>
<name>A0A1F6EGL2_9BACT</name>
<dbReference type="Proteomes" id="UP000177306">
    <property type="component" value="Unassembled WGS sequence"/>
</dbReference>
<evidence type="ECO:0000313" key="2">
    <source>
        <dbReference type="Proteomes" id="UP000177306"/>
    </source>
</evidence>
<dbReference type="Pfam" id="PF06233">
    <property type="entry name" value="Usg"/>
    <property type="match status" value="1"/>
</dbReference>
<evidence type="ECO:0000313" key="1">
    <source>
        <dbReference type="EMBL" id="OGG72783.1"/>
    </source>
</evidence>
<dbReference type="InterPro" id="IPR009354">
    <property type="entry name" value="Usg"/>
</dbReference>
<accession>A0A1F6EGL2</accession>
<reference evidence="1 2" key="1">
    <citation type="journal article" date="2016" name="Nat. Commun.">
        <title>Thousands of microbial genomes shed light on interconnected biogeochemical processes in an aquifer system.</title>
        <authorList>
            <person name="Anantharaman K."/>
            <person name="Brown C.T."/>
            <person name="Hug L.A."/>
            <person name="Sharon I."/>
            <person name="Castelle C.J."/>
            <person name="Probst A.J."/>
            <person name="Thomas B.C."/>
            <person name="Singh A."/>
            <person name="Wilkins M.J."/>
            <person name="Karaoz U."/>
            <person name="Brodie E.L."/>
            <person name="Williams K.H."/>
            <person name="Hubbard S.S."/>
            <person name="Banfield J.F."/>
        </authorList>
    </citation>
    <scope>NUCLEOTIDE SEQUENCE [LARGE SCALE GENOMIC DNA]</scope>
</reference>
<organism evidence="1 2">
    <name type="scientific">Candidatus Kaiserbacteria bacterium RIFCSPLOWO2_01_FULL_53_17</name>
    <dbReference type="NCBI Taxonomy" id="1798511"/>
    <lineage>
        <taxon>Bacteria</taxon>
        <taxon>Candidatus Kaiseribacteriota</taxon>
    </lineage>
</organism>
<protein>
    <submittedName>
        <fullName evidence="1">Usg family protein</fullName>
    </submittedName>
</protein>
<comment type="caution">
    <text evidence="1">The sequence shown here is derived from an EMBL/GenBank/DDBJ whole genome shotgun (WGS) entry which is preliminary data.</text>
</comment>
<dbReference type="EMBL" id="MFLY01000032">
    <property type="protein sequence ID" value="OGG72783.1"/>
    <property type="molecule type" value="Genomic_DNA"/>
</dbReference>
<gene>
    <name evidence="1" type="ORF">A3A38_03550</name>
</gene>
<dbReference type="AlphaFoldDB" id="A0A1F6EGL2"/>